<dbReference type="SUPFAM" id="SSF52091">
    <property type="entry name" value="SpoIIaa-like"/>
    <property type="match status" value="1"/>
</dbReference>
<dbReference type="OrthoDB" id="5194587at2"/>
<keyword evidence="3" id="KW-1185">Reference proteome</keyword>
<dbReference type="Pfam" id="PF01740">
    <property type="entry name" value="STAS"/>
    <property type="match status" value="1"/>
</dbReference>
<reference evidence="3" key="1">
    <citation type="submission" date="2016-10" db="EMBL/GenBank/DDBJ databases">
        <authorList>
            <person name="Varghese N."/>
            <person name="Submissions S."/>
        </authorList>
    </citation>
    <scope>NUCLEOTIDE SEQUENCE [LARGE SCALE GENOMIC DNA]</scope>
    <source>
        <strain evidence="3">CGMCC 4.7042</strain>
    </source>
</reference>
<dbReference type="GeneID" id="40832221"/>
<dbReference type="InterPro" id="IPR036513">
    <property type="entry name" value="STAS_dom_sf"/>
</dbReference>
<evidence type="ECO:0000313" key="2">
    <source>
        <dbReference type="EMBL" id="SDN06781.1"/>
    </source>
</evidence>
<name>A0A1G9YEC7_9ACTN</name>
<gene>
    <name evidence="2" type="ORF">SAMN05444921_11870</name>
</gene>
<organism evidence="2 3">
    <name type="scientific">Streptomyces wuyuanensis</name>
    <dbReference type="NCBI Taxonomy" id="1196353"/>
    <lineage>
        <taxon>Bacteria</taxon>
        <taxon>Bacillati</taxon>
        <taxon>Actinomycetota</taxon>
        <taxon>Actinomycetes</taxon>
        <taxon>Kitasatosporales</taxon>
        <taxon>Streptomycetaceae</taxon>
        <taxon>Streptomyces</taxon>
    </lineage>
</organism>
<sequence length="126" mass="13911">MPRCRSSSRSWSRWFGSLRNAPANEPVDRVHLHGLIDLRNVQQATSQLMGALRDRPEELEIDLLDVTDVNQDGAVAFLLAAHRARGQGTRLVLVNGSPQVNRKLRDAGWHDTARPCGGDADTGSYP</sequence>
<dbReference type="EMBL" id="FNHI01000018">
    <property type="protein sequence ID" value="SDN06781.1"/>
    <property type="molecule type" value="Genomic_DNA"/>
</dbReference>
<feature type="domain" description="STAS" evidence="1">
    <location>
        <begin position="30"/>
        <end position="126"/>
    </location>
</feature>
<evidence type="ECO:0000313" key="3">
    <source>
        <dbReference type="Proteomes" id="UP000199063"/>
    </source>
</evidence>
<accession>A0A1G9YEC7</accession>
<dbReference type="RefSeq" id="WP_093658526.1">
    <property type="nucleotide sequence ID" value="NZ_FNHI01000018.1"/>
</dbReference>
<dbReference type="InterPro" id="IPR002645">
    <property type="entry name" value="STAS_dom"/>
</dbReference>
<dbReference type="AlphaFoldDB" id="A0A1G9YEC7"/>
<dbReference type="Gene3D" id="3.30.750.24">
    <property type="entry name" value="STAS domain"/>
    <property type="match status" value="1"/>
</dbReference>
<evidence type="ECO:0000259" key="1">
    <source>
        <dbReference type="PROSITE" id="PS50801"/>
    </source>
</evidence>
<protein>
    <submittedName>
        <fullName evidence="2">STAS domain-containing protein</fullName>
    </submittedName>
</protein>
<dbReference type="Proteomes" id="UP000199063">
    <property type="component" value="Unassembled WGS sequence"/>
</dbReference>
<dbReference type="CDD" id="cd07043">
    <property type="entry name" value="STAS_anti-anti-sigma_factors"/>
    <property type="match status" value="1"/>
</dbReference>
<dbReference type="PROSITE" id="PS50801">
    <property type="entry name" value="STAS"/>
    <property type="match status" value="1"/>
</dbReference>
<proteinExistence type="predicted"/>